<feature type="region of interest" description="Disordered" evidence="1">
    <location>
        <begin position="1"/>
        <end position="24"/>
    </location>
</feature>
<evidence type="ECO:0000313" key="4">
    <source>
        <dbReference type="Proteomes" id="UP001140949"/>
    </source>
</evidence>
<reference evidence="3" key="1">
    <citation type="journal article" date="2023" name="GigaByte">
        <title>Genome assembly of the bearded iris, Iris pallida Lam.</title>
        <authorList>
            <person name="Bruccoleri R.E."/>
            <person name="Oakeley E.J."/>
            <person name="Faust A.M.E."/>
            <person name="Altorfer M."/>
            <person name="Dessus-Babus S."/>
            <person name="Burckhardt D."/>
            <person name="Oertli M."/>
            <person name="Naumann U."/>
            <person name="Petersen F."/>
            <person name="Wong J."/>
        </authorList>
    </citation>
    <scope>NUCLEOTIDE SEQUENCE</scope>
    <source>
        <strain evidence="3">GSM-AAB239-AS_SAM_17_03QT</strain>
    </source>
</reference>
<dbReference type="AlphaFoldDB" id="A0AAX6HAR6"/>
<name>A0AAX6HAR6_IRIPA</name>
<keyword evidence="4" id="KW-1185">Reference proteome</keyword>
<evidence type="ECO:0000313" key="2">
    <source>
        <dbReference type="EMBL" id="KAJ6831690.1"/>
    </source>
</evidence>
<gene>
    <name evidence="3" type="ORF">M6B38_120425</name>
    <name evidence="2" type="ORF">M6B38_347965</name>
</gene>
<protein>
    <submittedName>
        <fullName evidence="3">Uncharacterized protein</fullName>
    </submittedName>
</protein>
<organism evidence="3 4">
    <name type="scientific">Iris pallida</name>
    <name type="common">Sweet iris</name>
    <dbReference type="NCBI Taxonomy" id="29817"/>
    <lineage>
        <taxon>Eukaryota</taxon>
        <taxon>Viridiplantae</taxon>
        <taxon>Streptophyta</taxon>
        <taxon>Embryophyta</taxon>
        <taxon>Tracheophyta</taxon>
        <taxon>Spermatophyta</taxon>
        <taxon>Magnoliopsida</taxon>
        <taxon>Liliopsida</taxon>
        <taxon>Asparagales</taxon>
        <taxon>Iridaceae</taxon>
        <taxon>Iridoideae</taxon>
        <taxon>Irideae</taxon>
        <taxon>Iris</taxon>
    </lineage>
</organism>
<comment type="caution">
    <text evidence="3">The sequence shown here is derived from an EMBL/GenBank/DDBJ whole genome shotgun (WGS) entry which is preliminary data.</text>
</comment>
<reference evidence="3" key="2">
    <citation type="submission" date="2023-04" db="EMBL/GenBank/DDBJ databases">
        <authorList>
            <person name="Bruccoleri R.E."/>
            <person name="Oakeley E.J."/>
            <person name="Faust A.-M."/>
            <person name="Dessus-Babus S."/>
            <person name="Altorfer M."/>
            <person name="Burckhardt D."/>
            <person name="Oertli M."/>
            <person name="Naumann U."/>
            <person name="Petersen F."/>
            <person name="Wong J."/>
        </authorList>
    </citation>
    <scope>NUCLEOTIDE SEQUENCE</scope>
    <source>
        <strain evidence="3">GSM-AAB239-AS_SAM_17_03QT</strain>
        <tissue evidence="3">Leaf</tissue>
    </source>
</reference>
<proteinExistence type="predicted"/>
<accession>A0AAX6HAR6</accession>
<evidence type="ECO:0000256" key="1">
    <source>
        <dbReference type="SAM" id="MobiDB-lite"/>
    </source>
</evidence>
<sequence length="67" mass="7463">MSRSSSRPSLPYETPPRPMPRAGAFPMLPAARFRRKPSRPPSFHSAKWTIPNTTGLSVSTAKDLRQV</sequence>
<evidence type="ECO:0000313" key="3">
    <source>
        <dbReference type="EMBL" id="KAJ6837687.1"/>
    </source>
</evidence>
<dbReference type="EMBL" id="JANAVB010016599">
    <property type="protein sequence ID" value="KAJ6831690.1"/>
    <property type="molecule type" value="Genomic_DNA"/>
</dbReference>
<dbReference type="EMBL" id="JANAVB010011272">
    <property type="protein sequence ID" value="KAJ6837687.1"/>
    <property type="molecule type" value="Genomic_DNA"/>
</dbReference>
<dbReference type="Proteomes" id="UP001140949">
    <property type="component" value="Unassembled WGS sequence"/>
</dbReference>